<protein>
    <recommendedName>
        <fullName evidence="3">4a-hydroxytetrahydrobiopterin dehydratase</fullName>
        <ecNumber evidence="3">4.2.1.96</ecNumber>
    </recommendedName>
</protein>
<dbReference type="Pfam" id="PF01329">
    <property type="entry name" value="Pterin_4a"/>
    <property type="match status" value="1"/>
</dbReference>
<dbReference type="CDD" id="cd00914">
    <property type="entry name" value="PCD_DCoH_subfamily_b"/>
    <property type="match status" value="1"/>
</dbReference>
<proteinExistence type="inferred from homology"/>
<dbReference type="InterPro" id="IPR001533">
    <property type="entry name" value="Pterin_deHydtase"/>
</dbReference>
<dbReference type="EC" id="4.2.1.96" evidence="3"/>
<dbReference type="NCBIfam" id="NF002018">
    <property type="entry name" value="PRK00823.1-3"/>
    <property type="match status" value="1"/>
</dbReference>
<dbReference type="SUPFAM" id="SSF55248">
    <property type="entry name" value="PCD-like"/>
    <property type="match status" value="1"/>
</dbReference>
<dbReference type="GO" id="GO:0006729">
    <property type="term" value="P:tetrahydrobiopterin biosynthetic process"/>
    <property type="evidence" value="ECO:0007669"/>
    <property type="project" value="InterPro"/>
</dbReference>
<evidence type="ECO:0000256" key="2">
    <source>
        <dbReference type="ARBA" id="ARBA00006472"/>
    </source>
</evidence>
<dbReference type="PANTHER" id="PTHR12599:SF0">
    <property type="entry name" value="PTERIN-4-ALPHA-CARBINOLAMINE DEHYDRATASE"/>
    <property type="match status" value="1"/>
</dbReference>
<evidence type="ECO:0000256" key="1">
    <source>
        <dbReference type="ARBA" id="ARBA00001554"/>
    </source>
</evidence>
<dbReference type="InterPro" id="IPR036428">
    <property type="entry name" value="PCD_sf"/>
</dbReference>
<organism evidence="5 6">
    <name type="scientific">Sphingobium jiangsuense</name>
    <dbReference type="NCBI Taxonomy" id="870476"/>
    <lineage>
        <taxon>Bacteria</taxon>
        <taxon>Pseudomonadati</taxon>
        <taxon>Pseudomonadota</taxon>
        <taxon>Alphaproteobacteria</taxon>
        <taxon>Sphingomonadales</taxon>
        <taxon>Sphingomonadaceae</taxon>
        <taxon>Sphingobium</taxon>
    </lineage>
</organism>
<sequence>MSEHLAELTRWTYDADRRALHRQIRLKSFSEAIGVIVRVALEAEKTDHHPEWTNVYNKIDIWLTTHDAGGVTARDVALAKSIDAIVGA</sequence>
<dbReference type="Proteomes" id="UP000571950">
    <property type="component" value="Unassembled WGS sequence"/>
</dbReference>
<gene>
    <name evidence="5" type="ORF">GGR43_000639</name>
</gene>
<name>A0A7W6BLQ7_9SPHN</name>
<reference evidence="5 6" key="1">
    <citation type="submission" date="2020-08" db="EMBL/GenBank/DDBJ databases">
        <title>Genomic Encyclopedia of Type Strains, Phase IV (KMG-IV): sequencing the most valuable type-strain genomes for metagenomic binning, comparative biology and taxonomic classification.</title>
        <authorList>
            <person name="Goeker M."/>
        </authorList>
    </citation>
    <scope>NUCLEOTIDE SEQUENCE [LARGE SCALE GENOMIC DNA]</scope>
    <source>
        <strain evidence="5 6">DSM 26189</strain>
    </source>
</reference>
<evidence type="ECO:0000313" key="5">
    <source>
        <dbReference type="EMBL" id="MBB3924938.1"/>
    </source>
</evidence>
<comment type="caution">
    <text evidence="5">The sequence shown here is derived from an EMBL/GenBank/DDBJ whole genome shotgun (WGS) entry which is preliminary data.</text>
</comment>
<dbReference type="GO" id="GO:0008124">
    <property type="term" value="F:4-alpha-hydroxytetrahydrobiopterin dehydratase activity"/>
    <property type="evidence" value="ECO:0007669"/>
    <property type="project" value="UniProtKB-EC"/>
</dbReference>
<keyword evidence="6" id="KW-1185">Reference proteome</keyword>
<dbReference type="EMBL" id="JACIDT010000002">
    <property type="protein sequence ID" value="MBB3924938.1"/>
    <property type="molecule type" value="Genomic_DNA"/>
</dbReference>
<dbReference type="Gene3D" id="3.30.1360.20">
    <property type="entry name" value="Transcriptional coactivator/pterin dehydratase"/>
    <property type="match status" value="1"/>
</dbReference>
<keyword evidence="4 5" id="KW-0456">Lyase</keyword>
<comment type="similarity">
    <text evidence="2">Belongs to the pterin-4-alpha-carbinolamine dehydratase family.</text>
</comment>
<dbReference type="NCBIfam" id="NF002017">
    <property type="entry name" value="PRK00823.1-2"/>
    <property type="match status" value="1"/>
</dbReference>
<evidence type="ECO:0000256" key="3">
    <source>
        <dbReference type="ARBA" id="ARBA00013252"/>
    </source>
</evidence>
<dbReference type="PANTHER" id="PTHR12599">
    <property type="entry name" value="PTERIN-4-ALPHA-CARBINOLAMINE DEHYDRATASE"/>
    <property type="match status" value="1"/>
</dbReference>
<evidence type="ECO:0000256" key="4">
    <source>
        <dbReference type="ARBA" id="ARBA00023239"/>
    </source>
</evidence>
<dbReference type="AlphaFoldDB" id="A0A7W6BLQ7"/>
<comment type="catalytic activity">
    <reaction evidence="1">
        <text>(4aS,6R)-4a-hydroxy-L-erythro-5,6,7,8-tetrahydrobiopterin = (6R)-L-erythro-6,7-dihydrobiopterin + H2O</text>
        <dbReference type="Rhea" id="RHEA:11920"/>
        <dbReference type="ChEBI" id="CHEBI:15377"/>
        <dbReference type="ChEBI" id="CHEBI:15642"/>
        <dbReference type="ChEBI" id="CHEBI:43120"/>
        <dbReference type="EC" id="4.2.1.96"/>
    </reaction>
</comment>
<evidence type="ECO:0000313" key="6">
    <source>
        <dbReference type="Proteomes" id="UP000571950"/>
    </source>
</evidence>
<accession>A0A7W6BLQ7</accession>